<evidence type="ECO:0008006" key="3">
    <source>
        <dbReference type="Google" id="ProtNLM"/>
    </source>
</evidence>
<dbReference type="AlphaFoldDB" id="A0A371FN30"/>
<organism evidence="1 2">
    <name type="scientific">Mucuna pruriens</name>
    <name type="common">Velvet bean</name>
    <name type="synonym">Dolichos pruriens</name>
    <dbReference type="NCBI Taxonomy" id="157652"/>
    <lineage>
        <taxon>Eukaryota</taxon>
        <taxon>Viridiplantae</taxon>
        <taxon>Streptophyta</taxon>
        <taxon>Embryophyta</taxon>
        <taxon>Tracheophyta</taxon>
        <taxon>Spermatophyta</taxon>
        <taxon>Magnoliopsida</taxon>
        <taxon>eudicotyledons</taxon>
        <taxon>Gunneridae</taxon>
        <taxon>Pentapetalae</taxon>
        <taxon>rosids</taxon>
        <taxon>fabids</taxon>
        <taxon>Fabales</taxon>
        <taxon>Fabaceae</taxon>
        <taxon>Papilionoideae</taxon>
        <taxon>50 kb inversion clade</taxon>
        <taxon>NPAAA clade</taxon>
        <taxon>indigoferoid/millettioid clade</taxon>
        <taxon>Phaseoleae</taxon>
        <taxon>Mucuna</taxon>
    </lineage>
</organism>
<dbReference type="OrthoDB" id="1433126at2759"/>
<dbReference type="Gene3D" id="2.40.70.10">
    <property type="entry name" value="Acid Proteases"/>
    <property type="match status" value="1"/>
</dbReference>
<protein>
    <recommendedName>
        <fullName evidence="3">Aspartic peptidase DDI1-type domain-containing protein</fullName>
    </recommendedName>
</protein>
<evidence type="ECO:0000313" key="2">
    <source>
        <dbReference type="Proteomes" id="UP000257109"/>
    </source>
</evidence>
<dbReference type="PANTHER" id="PTHR33067">
    <property type="entry name" value="RNA-DIRECTED DNA POLYMERASE-RELATED"/>
    <property type="match status" value="1"/>
</dbReference>
<sequence>MGKRSEINEDLLKLFRKVEINILLLNVIRQIPKYAKFLKELYVHKRKKMTGTVKTGGAISALVKHENAGAGIQRILPKKCQDQCILTVPCTIDDHTFTDAMLDLGVTINVMTGLVHKSLNLRDLELTGMEVQLANKRVVQPLSMFSMEFRDSYMKFNNFEALKHPYEDHSVFNIDAIDELIEEYF</sequence>
<reference evidence="1" key="1">
    <citation type="submission" date="2018-05" db="EMBL/GenBank/DDBJ databases">
        <title>Draft genome of Mucuna pruriens seed.</title>
        <authorList>
            <person name="Nnadi N.E."/>
            <person name="Vos R."/>
            <person name="Hasami M.H."/>
            <person name="Devisetty U.K."/>
            <person name="Aguiy J.C."/>
        </authorList>
    </citation>
    <scope>NUCLEOTIDE SEQUENCE [LARGE SCALE GENOMIC DNA]</scope>
    <source>
        <strain evidence="1">JCA_2017</strain>
    </source>
</reference>
<evidence type="ECO:0000313" key="1">
    <source>
        <dbReference type="EMBL" id="RDX79729.1"/>
    </source>
</evidence>
<accession>A0A371FN30</accession>
<proteinExistence type="predicted"/>
<comment type="caution">
    <text evidence="1">The sequence shown here is derived from an EMBL/GenBank/DDBJ whole genome shotgun (WGS) entry which is preliminary data.</text>
</comment>
<dbReference type="Proteomes" id="UP000257109">
    <property type="component" value="Unassembled WGS sequence"/>
</dbReference>
<gene>
    <name evidence="1" type="ORF">CR513_39820</name>
</gene>
<name>A0A371FN30_MUCPR</name>
<feature type="non-terminal residue" evidence="1">
    <location>
        <position position="1"/>
    </location>
</feature>
<dbReference type="EMBL" id="QJKJ01008449">
    <property type="protein sequence ID" value="RDX79729.1"/>
    <property type="molecule type" value="Genomic_DNA"/>
</dbReference>
<dbReference type="PANTHER" id="PTHR33067:SF9">
    <property type="entry name" value="RNA-DIRECTED DNA POLYMERASE"/>
    <property type="match status" value="1"/>
</dbReference>
<keyword evidence="2" id="KW-1185">Reference proteome</keyword>
<dbReference type="InterPro" id="IPR021109">
    <property type="entry name" value="Peptidase_aspartic_dom_sf"/>
</dbReference>